<keyword evidence="5" id="KW-1185">Reference proteome</keyword>
<comment type="similarity">
    <text evidence="1">Belongs to the class-I pyridoxal-phosphate-dependent aminotransferase family.</text>
</comment>
<evidence type="ECO:0000256" key="1">
    <source>
        <dbReference type="RuleBase" id="RU000481"/>
    </source>
</evidence>
<proteinExistence type="inferred from homology"/>
<dbReference type="CDD" id="cd00609">
    <property type="entry name" value="AAT_like"/>
    <property type="match status" value="1"/>
</dbReference>
<evidence type="ECO:0000256" key="2">
    <source>
        <dbReference type="SAM" id="MobiDB-lite"/>
    </source>
</evidence>
<evidence type="ECO:0000259" key="3">
    <source>
        <dbReference type="Pfam" id="PF00155"/>
    </source>
</evidence>
<gene>
    <name evidence="4" type="ORF">GCM10009858_38930</name>
</gene>
<reference evidence="4 5" key="1">
    <citation type="journal article" date="2019" name="Int. J. Syst. Evol. Microbiol.">
        <title>The Global Catalogue of Microorganisms (GCM) 10K type strain sequencing project: providing services to taxonomists for standard genome sequencing and annotation.</title>
        <authorList>
            <consortium name="The Broad Institute Genomics Platform"/>
            <consortium name="The Broad Institute Genome Sequencing Center for Infectious Disease"/>
            <person name="Wu L."/>
            <person name="Ma J."/>
        </authorList>
    </citation>
    <scope>NUCLEOTIDE SEQUENCE [LARGE SCALE GENOMIC DNA]</scope>
    <source>
        <strain evidence="4 5">JCM 16259</strain>
    </source>
</reference>
<dbReference type="InterPro" id="IPR015424">
    <property type="entry name" value="PyrdxlP-dep_Trfase"/>
</dbReference>
<dbReference type="EC" id="2.6.1.-" evidence="1"/>
<dbReference type="Gene3D" id="3.40.640.10">
    <property type="entry name" value="Type I PLP-dependent aspartate aminotransferase-like (Major domain)"/>
    <property type="match status" value="1"/>
</dbReference>
<dbReference type="InterPro" id="IPR015421">
    <property type="entry name" value="PyrdxlP-dep_Trfase_major"/>
</dbReference>
<dbReference type="GO" id="GO:0008483">
    <property type="term" value="F:transaminase activity"/>
    <property type="evidence" value="ECO:0007669"/>
    <property type="project" value="UniProtKB-KW"/>
</dbReference>
<comment type="cofactor">
    <cofactor evidence="1">
        <name>pyridoxal 5'-phosphate</name>
        <dbReference type="ChEBI" id="CHEBI:597326"/>
    </cofactor>
</comment>
<name>A0ABN3MAW7_9MICO</name>
<dbReference type="Proteomes" id="UP001500730">
    <property type="component" value="Unassembled WGS sequence"/>
</dbReference>
<dbReference type="PANTHER" id="PTHR42691">
    <property type="entry name" value="ASPARTATE AMINOTRANSFERASE YHDR-RELATED"/>
    <property type="match status" value="1"/>
</dbReference>
<dbReference type="EMBL" id="BAAARE010000021">
    <property type="protein sequence ID" value="GAA2496892.1"/>
    <property type="molecule type" value="Genomic_DNA"/>
</dbReference>
<evidence type="ECO:0000313" key="5">
    <source>
        <dbReference type="Proteomes" id="UP001500730"/>
    </source>
</evidence>
<organism evidence="4 5">
    <name type="scientific">Terrabacter carboxydivorans</name>
    <dbReference type="NCBI Taxonomy" id="619730"/>
    <lineage>
        <taxon>Bacteria</taxon>
        <taxon>Bacillati</taxon>
        <taxon>Actinomycetota</taxon>
        <taxon>Actinomycetes</taxon>
        <taxon>Micrococcales</taxon>
        <taxon>Intrasporangiaceae</taxon>
        <taxon>Terrabacter</taxon>
    </lineage>
</organism>
<feature type="compositionally biased region" description="Basic and acidic residues" evidence="2">
    <location>
        <begin position="1"/>
        <end position="22"/>
    </location>
</feature>
<dbReference type="InterPro" id="IPR004838">
    <property type="entry name" value="NHTrfase_class1_PyrdxlP-BS"/>
</dbReference>
<protein>
    <recommendedName>
        <fullName evidence="1">Aminotransferase</fullName>
        <ecNumber evidence="1">2.6.1.-</ecNumber>
    </recommendedName>
</protein>
<accession>A0ABN3MAW7</accession>
<keyword evidence="1 4" id="KW-0032">Aminotransferase</keyword>
<feature type="region of interest" description="Disordered" evidence="2">
    <location>
        <begin position="1"/>
        <end position="34"/>
    </location>
</feature>
<dbReference type="SUPFAM" id="SSF53383">
    <property type="entry name" value="PLP-dependent transferases"/>
    <property type="match status" value="1"/>
</dbReference>
<dbReference type="PROSITE" id="PS00105">
    <property type="entry name" value="AA_TRANSFER_CLASS_1"/>
    <property type="match status" value="1"/>
</dbReference>
<dbReference type="Pfam" id="PF00155">
    <property type="entry name" value="Aminotran_1_2"/>
    <property type="match status" value="1"/>
</dbReference>
<keyword evidence="1" id="KW-0808">Transferase</keyword>
<dbReference type="InterPro" id="IPR004839">
    <property type="entry name" value="Aminotransferase_I/II_large"/>
</dbReference>
<comment type="caution">
    <text evidence="4">The sequence shown here is derived from an EMBL/GenBank/DDBJ whole genome shotgun (WGS) entry which is preliminary data.</text>
</comment>
<dbReference type="PANTHER" id="PTHR42691:SF1">
    <property type="entry name" value="ASPARTATE AMINOTRANSFERASE YHDR-RELATED"/>
    <property type="match status" value="1"/>
</dbReference>
<evidence type="ECO:0000313" key="4">
    <source>
        <dbReference type="EMBL" id="GAA2496892.1"/>
    </source>
</evidence>
<feature type="domain" description="Aminotransferase class I/classII large" evidence="3">
    <location>
        <begin position="72"/>
        <end position="415"/>
    </location>
</feature>
<sequence>MKDDHEQDHGQVPEQDPVRDPEAGASAPVVSRRSQQIQAAAPFRMLFEFLRRRAAAEAEADDQGRGEHDLLDFTFGDPHELAMPAYVEALRSAAVPRDEQWFAYMQSEQAAQDAAAASLERVVPLGWTGDDLRMTTGGFGAITVAMKAVADPGDEVVYTLPPWFLYEILAVEAGLVPVKVPALQPGFDLDLDAIAAAITPRTRVVVVNTPNNPSGRVYPPAQLTALAAILEEASARNGRRIWIVSDEPYNRIVFDGKPFHSPTQFYRHTLLCYSYGKTLLAPGQRVGYLAVPPGLPEADTLMGAIDSLQVAGGWLFPNAVMQYAVPDLERLSIDIDALQSKRDRLVGALREMGYDVASPEGTFYLWPRSPVPDDEAFVASLARRGVLVMPGTLFETPGWFRICLTATPASIEAAIPHFRAAINEAKRADPPS</sequence>
<dbReference type="RefSeq" id="WP_344256735.1">
    <property type="nucleotide sequence ID" value="NZ_BAAARE010000021.1"/>
</dbReference>